<evidence type="ECO:0008006" key="4">
    <source>
        <dbReference type="Google" id="ProtNLM"/>
    </source>
</evidence>
<protein>
    <recommendedName>
        <fullName evidence="4">PQQ-binding-like beta-propeller repeat protein</fullName>
    </recommendedName>
</protein>
<sequence>MRMVRALLCLALVPVPAVAGTCRLAPVNIVGSVGRLGDVSVAFGAADDAQHPSAWQGPLQITTGTAPACTVSDEVAIVENPVVMGDGVLYVPTYSGSNNRLYAVDTTSCRVLWRSRAFDGPTRFRDGRLIIGGRRVPLDRQCHPAGMAGKGR</sequence>
<evidence type="ECO:0000256" key="1">
    <source>
        <dbReference type="SAM" id="SignalP"/>
    </source>
</evidence>
<dbReference type="InterPro" id="IPR011047">
    <property type="entry name" value="Quinoprotein_ADH-like_sf"/>
</dbReference>
<name>A0ABV3QCJ2_9GAMM</name>
<comment type="caution">
    <text evidence="2">The sequence shown here is derived from an EMBL/GenBank/DDBJ whole genome shotgun (WGS) entry which is preliminary data.</text>
</comment>
<organism evidence="2 3">
    <name type="scientific">Rhodanobacter lycopersici</name>
    <dbReference type="NCBI Taxonomy" id="3162487"/>
    <lineage>
        <taxon>Bacteria</taxon>
        <taxon>Pseudomonadati</taxon>
        <taxon>Pseudomonadota</taxon>
        <taxon>Gammaproteobacteria</taxon>
        <taxon>Lysobacterales</taxon>
        <taxon>Rhodanobacteraceae</taxon>
        <taxon>Rhodanobacter</taxon>
    </lineage>
</organism>
<feature type="chain" id="PRO_5045807890" description="PQQ-binding-like beta-propeller repeat protein" evidence="1">
    <location>
        <begin position="20"/>
        <end position="152"/>
    </location>
</feature>
<dbReference type="Proteomes" id="UP001556220">
    <property type="component" value="Unassembled WGS sequence"/>
</dbReference>
<dbReference type="InterPro" id="IPR015943">
    <property type="entry name" value="WD40/YVTN_repeat-like_dom_sf"/>
</dbReference>
<proteinExistence type="predicted"/>
<feature type="signal peptide" evidence="1">
    <location>
        <begin position="1"/>
        <end position="19"/>
    </location>
</feature>
<reference evidence="2 3" key="1">
    <citation type="submission" date="2024-06" db="EMBL/GenBank/DDBJ databases">
        <authorList>
            <person name="Woo H."/>
        </authorList>
    </citation>
    <scope>NUCLEOTIDE SEQUENCE [LARGE SCALE GENOMIC DNA]</scope>
    <source>
        <strain evidence="2 3">Si-c</strain>
    </source>
</reference>
<evidence type="ECO:0000313" key="3">
    <source>
        <dbReference type="Proteomes" id="UP001556220"/>
    </source>
</evidence>
<dbReference type="RefSeq" id="WP_367852945.1">
    <property type="nucleotide sequence ID" value="NZ_JBFOHK010000001.1"/>
</dbReference>
<accession>A0ABV3QCJ2</accession>
<keyword evidence="3" id="KW-1185">Reference proteome</keyword>
<dbReference type="EMBL" id="JBFOHK010000001">
    <property type="protein sequence ID" value="MEW9570876.1"/>
    <property type="molecule type" value="Genomic_DNA"/>
</dbReference>
<gene>
    <name evidence="2" type="ORF">ABQJ54_03875</name>
</gene>
<keyword evidence="1" id="KW-0732">Signal</keyword>
<evidence type="ECO:0000313" key="2">
    <source>
        <dbReference type="EMBL" id="MEW9570876.1"/>
    </source>
</evidence>
<dbReference type="SUPFAM" id="SSF50998">
    <property type="entry name" value="Quinoprotein alcohol dehydrogenase-like"/>
    <property type="match status" value="1"/>
</dbReference>
<dbReference type="Gene3D" id="2.130.10.10">
    <property type="entry name" value="YVTN repeat-like/Quinoprotein amine dehydrogenase"/>
    <property type="match status" value="1"/>
</dbReference>